<dbReference type="GeneID" id="100569374"/>
<organism evidence="1 2">
    <name type="scientific">Acyrthosiphon pisum</name>
    <name type="common">Pea aphid</name>
    <dbReference type="NCBI Taxonomy" id="7029"/>
    <lineage>
        <taxon>Eukaryota</taxon>
        <taxon>Metazoa</taxon>
        <taxon>Ecdysozoa</taxon>
        <taxon>Arthropoda</taxon>
        <taxon>Hexapoda</taxon>
        <taxon>Insecta</taxon>
        <taxon>Pterygota</taxon>
        <taxon>Neoptera</taxon>
        <taxon>Paraneoptera</taxon>
        <taxon>Hemiptera</taxon>
        <taxon>Sternorrhyncha</taxon>
        <taxon>Aphidomorpha</taxon>
        <taxon>Aphidoidea</taxon>
        <taxon>Aphididae</taxon>
        <taxon>Macrosiphini</taxon>
        <taxon>Acyrthosiphon</taxon>
    </lineage>
</organism>
<accession>A0A8R2NW89</accession>
<dbReference type="Proteomes" id="UP000007819">
    <property type="component" value="Chromosome A3"/>
</dbReference>
<reference evidence="2" key="1">
    <citation type="submission" date="2010-06" db="EMBL/GenBank/DDBJ databases">
        <authorList>
            <person name="Jiang H."/>
            <person name="Abraham K."/>
            <person name="Ali S."/>
            <person name="Alsbrooks S.L."/>
            <person name="Anim B.N."/>
            <person name="Anosike U.S."/>
            <person name="Attaway T."/>
            <person name="Bandaranaike D.P."/>
            <person name="Battles P.K."/>
            <person name="Bell S.N."/>
            <person name="Bell A.V."/>
            <person name="Beltran B."/>
            <person name="Bickham C."/>
            <person name="Bustamante Y."/>
            <person name="Caleb T."/>
            <person name="Canada A."/>
            <person name="Cardenas V."/>
            <person name="Carter K."/>
            <person name="Chacko J."/>
            <person name="Chandrabose M.N."/>
            <person name="Chavez D."/>
            <person name="Chavez A."/>
            <person name="Chen L."/>
            <person name="Chu H.-S."/>
            <person name="Claassen K.J."/>
            <person name="Cockrell R."/>
            <person name="Collins M."/>
            <person name="Cooper J.A."/>
            <person name="Cree A."/>
            <person name="Curry S.M."/>
            <person name="Da Y."/>
            <person name="Dao M.D."/>
            <person name="Das B."/>
            <person name="Davila M.-L."/>
            <person name="Davy-Carroll L."/>
            <person name="Denson S."/>
            <person name="Dinh H."/>
            <person name="Ebong V.E."/>
            <person name="Edwards J.R."/>
            <person name="Egan A."/>
            <person name="El-Daye J."/>
            <person name="Escobedo L."/>
            <person name="Fernandez S."/>
            <person name="Fernando P.R."/>
            <person name="Flagg N."/>
            <person name="Forbes L.D."/>
            <person name="Fowler R.G."/>
            <person name="Fu Q."/>
            <person name="Gabisi R.A."/>
            <person name="Ganer J."/>
            <person name="Garbino Pronczuk A."/>
            <person name="Garcia R.M."/>
            <person name="Garner T."/>
            <person name="Garrett T.E."/>
            <person name="Gonzalez D.A."/>
            <person name="Hamid H."/>
            <person name="Hawkins E.S."/>
            <person name="Hirani K."/>
            <person name="Hogues M.E."/>
            <person name="Hollins B."/>
            <person name="Hsiao C.-H."/>
            <person name="Jabil R."/>
            <person name="James M.L."/>
            <person name="Jhangiani S.N."/>
            <person name="Johnson B."/>
            <person name="Johnson Q."/>
            <person name="Joshi V."/>
            <person name="Kalu J.B."/>
            <person name="Kam C."/>
            <person name="Kashfia A."/>
            <person name="Keebler J."/>
            <person name="Kisamo H."/>
            <person name="Kovar C.L."/>
            <person name="Lago L.A."/>
            <person name="Lai C.-Y."/>
            <person name="Laidlaw J."/>
            <person name="Lara F."/>
            <person name="Le T.-K."/>
            <person name="Lee S.L."/>
            <person name="Legall F.H."/>
            <person name="Lemon S.J."/>
            <person name="Lewis L.R."/>
            <person name="Li B."/>
            <person name="Liu Y."/>
            <person name="Liu Y.-S."/>
            <person name="Lopez J."/>
            <person name="Lozado R.J."/>
            <person name="Lu J."/>
            <person name="Madu R.C."/>
            <person name="Maheshwari M."/>
            <person name="Maheshwari R."/>
            <person name="Malloy K."/>
            <person name="Martinez E."/>
            <person name="Mathew T."/>
            <person name="Mercado I.C."/>
            <person name="Mercado C."/>
            <person name="Meyer B."/>
            <person name="Montgomery K."/>
            <person name="Morgan M.B."/>
            <person name="Munidasa M."/>
            <person name="Nazareth L.V."/>
            <person name="Nelson J."/>
            <person name="Ng B.M."/>
            <person name="Nguyen N.B."/>
            <person name="Nguyen P.Q."/>
            <person name="Nguyen T."/>
            <person name="Obregon M."/>
            <person name="Okwuonu G.O."/>
            <person name="Onwere C.G."/>
            <person name="Orozco G."/>
            <person name="Parra A."/>
            <person name="Patel S."/>
            <person name="Patil S."/>
            <person name="Perez A."/>
            <person name="Perez Y."/>
            <person name="Pham C."/>
            <person name="Primus E.L."/>
            <person name="Pu L.-L."/>
            <person name="Puazo M."/>
            <person name="Qin X."/>
            <person name="Quiroz J.B."/>
            <person name="Reese J."/>
            <person name="Richards S."/>
            <person name="Rives C.M."/>
            <person name="Robberts R."/>
            <person name="Ruiz S.J."/>
            <person name="Ruiz M.J."/>
            <person name="Santibanez J."/>
            <person name="Schneider B.W."/>
            <person name="Sisson I."/>
            <person name="Smith M."/>
            <person name="Sodergren E."/>
            <person name="Song X.-Z."/>
            <person name="Song B.B."/>
            <person name="Summersgill H."/>
            <person name="Thelus R."/>
            <person name="Thornton R.D."/>
            <person name="Trejos Z.Y."/>
            <person name="Usmani K."/>
            <person name="Vattathil S."/>
            <person name="Villasana D."/>
            <person name="Walker D.L."/>
            <person name="Wang S."/>
            <person name="Wang K."/>
            <person name="White C.S."/>
            <person name="Williams A.C."/>
            <person name="Williamson J."/>
            <person name="Wilson K."/>
            <person name="Woghiren I.O."/>
            <person name="Woodworth J.R."/>
            <person name="Worley K.C."/>
            <person name="Wright R.A."/>
            <person name="Wu W."/>
            <person name="Young L."/>
            <person name="Zhang L."/>
            <person name="Zhang J."/>
            <person name="Zhu Y."/>
            <person name="Muzny D.M."/>
            <person name="Weinstock G."/>
            <person name="Gibbs R.A."/>
        </authorList>
    </citation>
    <scope>NUCLEOTIDE SEQUENCE [LARGE SCALE GENOMIC DNA]</scope>
    <source>
        <strain evidence="2">LSR1</strain>
    </source>
</reference>
<proteinExistence type="predicted"/>
<dbReference type="EnsemblMetazoa" id="XM_029491724.1">
    <property type="protein sequence ID" value="XP_029347584.1"/>
    <property type="gene ID" value="LOC100569374"/>
</dbReference>
<evidence type="ECO:0008006" key="3">
    <source>
        <dbReference type="Google" id="ProtNLM"/>
    </source>
</evidence>
<reference evidence="1" key="2">
    <citation type="submission" date="2022-06" db="UniProtKB">
        <authorList>
            <consortium name="EnsemblMetazoa"/>
        </authorList>
    </citation>
    <scope>IDENTIFICATION</scope>
</reference>
<evidence type="ECO:0000313" key="1">
    <source>
        <dbReference type="EnsemblMetazoa" id="XP_029347584.1"/>
    </source>
</evidence>
<dbReference type="RefSeq" id="XP_029347584.1">
    <property type="nucleotide sequence ID" value="XM_029491724.1"/>
</dbReference>
<dbReference type="AlphaFoldDB" id="A0A8R2NW89"/>
<dbReference type="Gene3D" id="3.40.50.300">
    <property type="entry name" value="P-loop containing nucleotide triphosphate hydrolases"/>
    <property type="match status" value="1"/>
</dbReference>
<keyword evidence="2" id="KW-1185">Reference proteome</keyword>
<protein>
    <recommendedName>
        <fullName evidence="3">Adenylate kinase</fullName>
    </recommendedName>
</protein>
<dbReference type="OrthoDB" id="6621264at2759"/>
<name>A0A8R2NW89_ACYPI</name>
<sequence>MDANNDELEDIYLIPLLNERIALFKRGYVLDGYPTTVDQAKMLFRFDDMNVLQSNIDINKLPDLTVNLTQNVEGVILPAEQNSDIHTNTNTNTLKNTSAKRRLLFSEVDIIHSSNSEVAIVSNVVAAKPILKKQIKKTVKY</sequence>
<dbReference type="InterPro" id="IPR027417">
    <property type="entry name" value="P-loop_NTPase"/>
</dbReference>
<evidence type="ECO:0000313" key="2">
    <source>
        <dbReference type="Proteomes" id="UP000007819"/>
    </source>
</evidence>